<dbReference type="Pfam" id="PF02591">
    <property type="entry name" value="Zn_ribbon_9"/>
    <property type="match status" value="1"/>
</dbReference>
<dbReference type="PANTHER" id="PTHR39082">
    <property type="entry name" value="PHOSPHOLIPASE C-BETA-2-RELATED"/>
    <property type="match status" value="1"/>
</dbReference>
<dbReference type="InterPro" id="IPR056003">
    <property type="entry name" value="CT398_CC_hairpin"/>
</dbReference>
<name>A0A511N932_DEIC1</name>
<evidence type="ECO:0000259" key="2">
    <source>
        <dbReference type="Pfam" id="PF02591"/>
    </source>
</evidence>
<keyword evidence="4" id="KW-0238">DNA-binding</keyword>
<keyword evidence="5" id="KW-1185">Reference proteome</keyword>
<dbReference type="Proteomes" id="UP000321306">
    <property type="component" value="Unassembled WGS sequence"/>
</dbReference>
<evidence type="ECO:0000313" key="5">
    <source>
        <dbReference type="Proteomes" id="UP000321306"/>
    </source>
</evidence>
<dbReference type="InterPro" id="IPR003743">
    <property type="entry name" value="Zf-RING_7"/>
</dbReference>
<protein>
    <submittedName>
        <fullName evidence="4">DNA-binding protein</fullName>
    </submittedName>
</protein>
<sequence>MNASSMLETLYVIQQMDLELDRLKSDETRIPGDLASARTEQEDLNEKMDQCRSRQQETRREIQLNELELEDYRQKLGRAREEQQKNAFDARTQVQYENQIQQLSDRVSEIEETLTPLYSRAESLKDEWNGLEEQEEKLAPRLVELEAMDESRIQALRDEYNEKLTKRTDLMKSIDSRQVKEYEMIRKARKGLAVVAIQNSRCSGCNVQLPVTIQQQAKAKKVPAVKCPSCGRILVHL</sequence>
<dbReference type="InterPro" id="IPR052376">
    <property type="entry name" value="Oxidative_Scav/Glycosyltrans"/>
</dbReference>
<dbReference type="AlphaFoldDB" id="A0A511N932"/>
<dbReference type="GO" id="GO:0003677">
    <property type="term" value="F:DNA binding"/>
    <property type="evidence" value="ECO:0007669"/>
    <property type="project" value="UniProtKB-KW"/>
</dbReference>
<evidence type="ECO:0000259" key="3">
    <source>
        <dbReference type="Pfam" id="PF24481"/>
    </source>
</evidence>
<feature type="coiled-coil region" evidence="1">
    <location>
        <begin position="34"/>
        <end position="113"/>
    </location>
</feature>
<gene>
    <name evidence="4" type="ORF">DC3_46310</name>
</gene>
<proteinExistence type="predicted"/>
<evidence type="ECO:0000313" key="4">
    <source>
        <dbReference type="EMBL" id="GEM48996.1"/>
    </source>
</evidence>
<dbReference type="PANTHER" id="PTHR39082:SF1">
    <property type="entry name" value="SCAVENGER RECEPTOR CLASS A MEMBER 3"/>
    <property type="match status" value="1"/>
</dbReference>
<comment type="caution">
    <text evidence="4">The sequence shown here is derived from an EMBL/GenBank/DDBJ whole genome shotgun (WGS) entry which is preliminary data.</text>
</comment>
<evidence type="ECO:0000256" key="1">
    <source>
        <dbReference type="SAM" id="Coils"/>
    </source>
</evidence>
<keyword evidence="1" id="KW-0175">Coiled coil</keyword>
<dbReference type="Gene3D" id="1.10.287.1490">
    <property type="match status" value="1"/>
</dbReference>
<organism evidence="4 5">
    <name type="scientific">Deinococcus cellulosilyticus (strain DSM 18568 / NBRC 106333 / KACC 11606 / 5516J-15)</name>
    <dbReference type="NCBI Taxonomy" id="1223518"/>
    <lineage>
        <taxon>Bacteria</taxon>
        <taxon>Thermotogati</taxon>
        <taxon>Deinococcota</taxon>
        <taxon>Deinococci</taxon>
        <taxon>Deinococcales</taxon>
        <taxon>Deinococcaceae</taxon>
        <taxon>Deinococcus</taxon>
    </lineage>
</organism>
<accession>A0A511N932</accession>
<dbReference type="Pfam" id="PF24481">
    <property type="entry name" value="CT398_CC"/>
    <property type="match status" value="1"/>
</dbReference>
<feature type="domain" description="CT398-like coiled coil hairpin" evidence="3">
    <location>
        <begin position="13"/>
        <end position="188"/>
    </location>
</feature>
<dbReference type="EMBL" id="BJXB01000026">
    <property type="protein sequence ID" value="GEM48996.1"/>
    <property type="molecule type" value="Genomic_DNA"/>
</dbReference>
<dbReference type="OrthoDB" id="9795058at2"/>
<feature type="domain" description="C4-type zinc ribbon" evidence="2">
    <location>
        <begin position="201"/>
        <end position="234"/>
    </location>
</feature>
<reference evidence="4 5" key="1">
    <citation type="submission" date="2019-07" db="EMBL/GenBank/DDBJ databases">
        <title>Whole genome shotgun sequence of Deinococcus cellulosilyticus NBRC 106333.</title>
        <authorList>
            <person name="Hosoyama A."/>
            <person name="Uohara A."/>
            <person name="Ohji S."/>
            <person name="Ichikawa N."/>
        </authorList>
    </citation>
    <scope>NUCLEOTIDE SEQUENCE [LARGE SCALE GENOMIC DNA]</scope>
    <source>
        <strain evidence="4 5">NBRC 106333</strain>
    </source>
</reference>